<evidence type="ECO:0000256" key="10">
    <source>
        <dbReference type="ARBA" id="ARBA00022628"/>
    </source>
</evidence>
<dbReference type="InterPro" id="IPR003726">
    <property type="entry name" value="HCY_dom"/>
</dbReference>
<dbReference type="PANTHER" id="PTHR45833">
    <property type="entry name" value="METHIONINE SYNTHASE"/>
    <property type="match status" value="1"/>
</dbReference>
<sequence length="811" mass="87698">MTAQELRQRLEQQVFILDGATGTELQKQGLPNGVCPEQWVIEHPESILQVQQAYVDAGADAVFSCTFGANRLKLQEFGLADRVYEMNKALAQISRRAVGPDKLIAGNMSATGRFVDPFGDLDFEEAVEVYKEQVRGLVDGGVDFFAIETMIDIQEMRSAVIAVKESCDLPIIASMTFSEDGHTLTGSDPISALVTLQSLGADVVGCNCSTGPDIMLKFIKQMKPCATVPLLAKPNAGLPKLVDGKTMFDMSSGQFASFVAEFIGAGANMIGGCCGTSPAYIQKVVEAAKGRKPIPPLRQHLSALSSSRKTVLLPKDTSVKVIGERINPTGKKKLQASLREGRLDEVKRFAFEQKQAGADLLDVNMGMSGIDEGEMMQKALRLLCTVSDLPLVIDSSNPDVVDQALRLYPGRALINSISAETKKQDRLLRLAQQYGAMFILLPLTDDEIPATREGRIRVVTQIYNHAQACGLSKEDIVIDGLTMTVSSDQGAAAETLRFLRWCRYDFGVNTVLGLSNVSFGLPQRKWVNAAFLAMAIQSGLTMAIANPGSEMLMNIKMASDVLTGNDKDSKVYIRELAPPAPASMKTTSPKPVADGAAKSLFDCVVEGDKDLVVSLVDSALNTGRAAAEIVDKELIPGINKVGELYEKKQYFLPQLIASADTMKKAFDHLEPRLRKDSGDNGPQQTIVLATVKGDIHDIGKNIVSLMMKNYGFRVIDLGKDVASDRILEVAAQEKGALIGLSALMTTTMTEMKTVIQRAKERGLDAKFIIGGAVITQEYADEIHADGYARDSIEAVKLAQRLTGLSSGQTST</sequence>
<comment type="cofactor">
    <cofactor evidence="3">
        <name>methylcob(III)alamin</name>
        <dbReference type="ChEBI" id="CHEBI:28115"/>
    </cofactor>
</comment>
<dbReference type="SUPFAM" id="SSF52242">
    <property type="entry name" value="Cobalamin (vitamin B12)-binding domain"/>
    <property type="match status" value="1"/>
</dbReference>
<evidence type="ECO:0000259" key="23">
    <source>
        <dbReference type="PROSITE" id="PS51337"/>
    </source>
</evidence>
<dbReference type="EC" id="2.1.1.13" evidence="6"/>
<comment type="catalytic activity">
    <reaction evidence="1">
        <text>(6S)-5-methyl-5,6,7,8-tetrahydrofolate + L-homocysteine = (6S)-5,6,7,8-tetrahydrofolate + L-methionine</text>
        <dbReference type="Rhea" id="RHEA:11172"/>
        <dbReference type="ChEBI" id="CHEBI:18608"/>
        <dbReference type="ChEBI" id="CHEBI:57453"/>
        <dbReference type="ChEBI" id="CHEBI:57844"/>
        <dbReference type="ChEBI" id="CHEBI:58199"/>
        <dbReference type="EC" id="2.1.1.13"/>
    </reaction>
</comment>
<dbReference type="Gene3D" id="3.40.50.280">
    <property type="entry name" value="Cobalamin-binding domain"/>
    <property type="match status" value="1"/>
</dbReference>
<dbReference type="InterPro" id="IPR036589">
    <property type="entry name" value="HCY_dom_sf"/>
</dbReference>
<evidence type="ECO:0000256" key="8">
    <source>
        <dbReference type="ARBA" id="ARBA00022603"/>
    </source>
</evidence>
<evidence type="ECO:0000256" key="7">
    <source>
        <dbReference type="ARBA" id="ARBA00013998"/>
    </source>
</evidence>
<keyword evidence="8 19" id="KW-0489">Methyltransferase</keyword>
<dbReference type="PROSITE" id="PS50972">
    <property type="entry name" value="PTERIN_BINDING"/>
    <property type="match status" value="1"/>
</dbReference>
<evidence type="ECO:0000256" key="15">
    <source>
        <dbReference type="ARBA" id="ARBA00023167"/>
    </source>
</evidence>
<dbReference type="SUPFAM" id="SSF47644">
    <property type="entry name" value="Methionine synthase domain"/>
    <property type="match status" value="1"/>
</dbReference>
<dbReference type="Pfam" id="PF02574">
    <property type="entry name" value="S-methyl_trans"/>
    <property type="match status" value="1"/>
</dbReference>
<comment type="function">
    <text evidence="17">Catalyzes the transfer of a methyl group from methyl-cobalamin to homocysteine, yielding enzyme-bound cob(I)alamin and methionine. Subsequently, remethylates the cofactor using methyltetrahydrofolate.</text>
</comment>
<feature type="binding site" evidence="19">
    <location>
        <position position="274"/>
    </location>
    <ligand>
        <name>Zn(2+)</name>
        <dbReference type="ChEBI" id="CHEBI:29105"/>
    </ligand>
</feature>
<dbReference type="InterPro" id="IPR006158">
    <property type="entry name" value="Cobalamin-bd"/>
</dbReference>
<evidence type="ECO:0000256" key="12">
    <source>
        <dbReference type="ARBA" id="ARBA00022691"/>
    </source>
</evidence>
<evidence type="ECO:0000256" key="3">
    <source>
        <dbReference type="ARBA" id="ARBA00001956"/>
    </source>
</evidence>
<dbReference type="GO" id="GO:0008705">
    <property type="term" value="F:methionine synthase activity"/>
    <property type="evidence" value="ECO:0007669"/>
    <property type="project" value="UniProtKB-EC"/>
</dbReference>
<evidence type="ECO:0000259" key="21">
    <source>
        <dbReference type="PROSITE" id="PS50972"/>
    </source>
</evidence>
<keyword evidence="11 19" id="KW-0808">Transferase</keyword>
<dbReference type="SMART" id="SM01018">
    <property type="entry name" value="B12-binding_2"/>
    <property type="match status" value="1"/>
</dbReference>
<dbReference type="PROSITE" id="PS51337">
    <property type="entry name" value="B12_BINDING_NTER"/>
    <property type="match status" value="1"/>
</dbReference>
<evidence type="ECO:0000256" key="17">
    <source>
        <dbReference type="ARBA" id="ARBA00025552"/>
    </source>
</evidence>
<dbReference type="SUPFAM" id="SSF82282">
    <property type="entry name" value="Homocysteine S-methyltransferase"/>
    <property type="match status" value="1"/>
</dbReference>
<proteinExistence type="inferred from homology"/>
<evidence type="ECO:0000256" key="18">
    <source>
        <dbReference type="ARBA" id="ARBA00031040"/>
    </source>
</evidence>
<evidence type="ECO:0000256" key="6">
    <source>
        <dbReference type="ARBA" id="ARBA00012032"/>
    </source>
</evidence>
<dbReference type="InterPro" id="IPR050554">
    <property type="entry name" value="Met_Synthase/Corrinoid"/>
</dbReference>
<dbReference type="GO" id="GO:0050667">
    <property type="term" value="P:homocysteine metabolic process"/>
    <property type="evidence" value="ECO:0007669"/>
    <property type="project" value="TreeGrafter"/>
</dbReference>
<dbReference type="GO" id="GO:0031419">
    <property type="term" value="F:cobalamin binding"/>
    <property type="evidence" value="ECO:0007669"/>
    <property type="project" value="UniProtKB-KW"/>
</dbReference>
<dbReference type="Pfam" id="PF02607">
    <property type="entry name" value="B12-binding_2"/>
    <property type="match status" value="1"/>
</dbReference>
<comment type="caution">
    <text evidence="24">The sequence shown here is derived from an EMBL/GenBank/DDBJ whole genome shotgun (WGS) entry which is preliminary data.</text>
</comment>
<dbReference type="AlphaFoldDB" id="A0A2G6E7L9"/>
<keyword evidence="13 19" id="KW-0479">Metal-binding</keyword>
<evidence type="ECO:0000256" key="5">
    <source>
        <dbReference type="ARBA" id="ARBA00010398"/>
    </source>
</evidence>
<keyword evidence="16" id="KW-0170">Cobalt</keyword>
<name>A0A2G6E7L9_9BACT</name>
<feature type="domain" description="B12-binding N-terminal" evidence="23">
    <location>
        <begin position="587"/>
        <end position="681"/>
    </location>
</feature>
<feature type="domain" description="B12-binding" evidence="22">
    <location>
        <begin position="683"/>
        <end position="811"/>
    </location>
</feature>
<feature type="domain" description="Pterin-binding" evidence="21">
    <location>
        <begin position="319"/>
        <end position="563"/>
    </location>
</feature>
<organism evidence="24 25">
    <name type="scientific">candidate division KSB3 bacterium</name>
    <dbReference type="NCBI Taxonomy" id="2044937"/>
    <lineage>
        <taxon>Bacteria</taxon>
        <taxon>candidate division KSB3</taxon>
    </lineage>
</organism>
<dbReference type="InterPro" id="IPR017215">
    <property type="entry name" value="MetH_bac"/>
</dbReference>
<evidence type="ECO:0000259" key="22">
    <source>
        <dbReference type="PROSITE" id="PS51332"/>
    </source>
</evidence>
<evidence type="ECO:0000256" key="9">
    <source>
        <dbReference type="ARBA" id="ARBA00022605"/>
    </source>
</evidence>
<dbReference type="Gene3D" id="1.10.1240.10">
    <property type="entry name" value="Methionine synthase domain"/>
    <property type="match status" value="1"/>
</dbReference>
<dbReference type="Pfam" id="PF02310">
    <property type="entry name" value="B12-binding"/>
    <property type="match status" value="1"/>
</dbReference>
<dbReference type="InterPro" id="IPR036594">
    <property type="entry name" value="Meth_synthase_dom"/>
</dbReference>
<protein>
    <recommendedName>
        <fullName evidence="7">Methionine synthase</fullName>
        <ecNumber evidence="6">2.1.1.13</ecNumber>
    </recommendedName>
    <alternativeName>
        <fullName evidence="18">5-methyltetrahydrofolate--homocysteine methyltransferase</fullName>
    </alternativeName>
</protein>
<dbReference type="GO" id="GO:0005829">
    <property type="term" value="C:cytosol"/>
    <property type="evidence" value="ECO:0007669"/>
    <property type="project" value="TreeGrafter"/>
</dbReference>
<feature type="domain" description="Hcy-binding" evidence="20">
    <location>
        <begin position="3"/>
        <end position="288"/>
    </location>
</feature>
<keyword evidence="12" id="KW-0949">S-adenosyl-L-methionine</keyword>
<evidence type="ECO:0000256" key="13">
    <source>
        <dbReference type="ARBA" id="ARBA00022723"/>
    </source>
</evidence>
<comment type="cofactor">
    <cofactor evidence="2 19">
        <name>Zn(2+)</name>
        <dbReference type="ChEBI" id="CHEBI:29105"/>
    </cofactor>
</comment>
<dbReference type="PROSITE" id="PS51332">
    <property type="entry name" value="B12_BINDING"/>
    <property type="match status" value="1"/>
</dbReference>
<comment type="pathway">
    <text evidence="4">Amino-acid biosynthesis; L-methionine biosynthesis via de novo pathway; L-methionine from L-homocysteine (MetH route): step 1/1.</text>
</comment>
<evidence type="ECO:0000313" key="25">
    <source>
        <dbReference type="Proteomes" id="UP000229740"/>
    </source>
</evidence>
<keyword evidence="14 19" id="KW-0862">Zinc</keyword>
<dbReference type="PROSITE" id="PS50970">
    <property type="entry name" value="HCY"/>
    <property type="match status" value="1"/>
</dbReference>
<evidence type="ECO:0000256" key="4">
    <source>
        <dbReference type="ARBA" id="ARBA00005178"/>
    </source>
</evidence>
<dbReference type="Proteomes" id="UP000229740">
    <property type="component" value="Unassembled WGS sequence"/>
</dbReference>
<dbReference type="UniPathway" id="UPA00051">
    <property type="reaction ID" value="UER00081"/>
</dbReference>
<evidence type="ECO:0000256" key="2">
    <source>
        <dbReference type="ARBA" id="ARBA00001947"/>
    </source>
</evidence>
<keyword evidence="10" id="KW-0846">Cobalamin</keyword>
<dbReference type="CDD" id="cd02070">
    <property type="entry name" value="corrinoid_protein_B12-BD"/>
    <property type="match status" value="1"/>
</dbReference>
<dbReference type="InterPro" id="IPR036724">
    <property type="entry name" value="Cobalamin-bd_sf"/>
</dbReference>
<reference evidence="24 25" key="1">
    <citation type="submission" date="2017-10" db="EMBL/GenBank/DDBJ databases">
        <title>Novel microbial diversity and functional potential in the marine mammal oral microbiome.</title>
        <authorList>
            <person name="Dudek N.K."/>
            <person name="Sun C.L."/>
            <person name="Burstein D."/>
            <person name="Kantor R.S."/>
            <person name="Aliaga Goltsman D.S."/>
            <person name="Bik E.M."/>
            <person name="Thomas B.C."/>
            <person name="Banfield J.F."/>
            <person name="Relman D.A."/>
        </authorList>
    </citation>
    <scope>NUCLEOTIDE SEQUENCE [LARGE SCALE GENOMIC DNA]</scope>
    <source>
        <strain evidence="24">DOLZORAL124_49_17</strain>
    </source>
</reference>
<dbReference type="InterPro" id="IPR000489">
    <property type="entry name" value="Pterin-binding_dom"/>
</dbReference>
<gene>
    <name evidence="24" type="ORF">CSB45_05955</name>
</gene>
<dbReference type="PIRSF" id="PIRSF037472">
    <property type="entry name" value="DHPS_mtfrase"/>
    <property type="match status" value="1"/>
</dbReference>
<feature type="binding site" evidence="19">
    <location>
        <position position="208"/>
    </location>
    <ligand>
        <name>Zn(2+)</name>
        <dbReference type="ChEBI" id="CHEBI:29105"/>
    </ligand>
</feature>
<evidence type="ECO:0000256" key="11">
    <source>
        <dbReference type="ARBA" id="ARBA00022679"/>
    </source>
</evidence>
<dbReference type="Gene3D" id="3.20.20.330">
    <property type="entry name" value="Homocysteine-binding-like domain"/>
    <property type="match status" value="1"/>
</dbReference>
<dbReference type="EMBL" id="PDPS01000025">
    <property type="protein sequence ID" value="PID57768.1"/>
    <property type="molecule type" value="Genomic_DNA"/>
</dbReference>
<dbReference type="PANTHER" id="PTHR45833:SF1">
    <property type="entry name" value="METHIONINE SYNTHASE"/>
    <property type="match status" value="1"/>
</dbReference>
<dbReference type="Gene3D" id="3.20.20.20">
    <property type="entry name" value="Dihydropteroate synthase-like"/>
    <property type="match status" value="1"/>
</dbReference>
<evidence type="ECO:0000313" key="24">
    <source>
        <dbReference type="EMBL" id="PID57768.1"/>
    </source>
</evidence>
<evidence type="ECO:0000256" key="1">
    <source>
        <dbReference type="ARBA" id="ARBA00001700"/>
    </source>
</evidence>
<keyword evidence="15" id="KW-0486">Methionine biosynthesis</keyword>
<dbReference type="InterPro" id="IPR003759">
    <property type="entry name" value="Cbl-bd_cap"/>
</dbReference>
<dbReference type="GO" id="GO:0046872">
    <property type="term" value="F:metal ion binding"/>
    <property type="evidence" value="ECO:0007669"/>
    <property type="project" value="UniProtKB-KW"/>
</dbReference>
<dbReference type="GO" id="GO:0046653">
    <property type="term" value="P:tetrahydrofolate metabolic process"/>
    <property type="evidence" value="ECO:0007669"/>
    <property type="project" value="TreeGrafter"/>
</dbReference>
<evidence type="ECO:0000259" key="20">
    <source>
        <dbReference type="PROSITE" id="PS50970"/>
    </source>
</evidence>
<accession>A0A2G6E7L9</accession>
<evidence type="ECO:0000256" key="19">
    <source>
        <dbReference type="PROSITE-ProRule" id="PRU00333"/>
    </source>
</evidence>
<comment type="similarity">
    <text evidence="5">Belongs to the vitamin-B12 dependent methionine synthase family.</text>
</comment>
<evidence type="ECO:0000256" key="14">
    <source>
        <dbReference type="ARBA" id="ARBA00022833"/>
    </source>
</evidence>
<feature type="binding site" evidence="19">
    <location>
        <position position="273"/>
    </location>
    <ligand>
        <name>Zn(2+)</name>
        <dbReference type="ChEBI" id="CHEBI:29105"/>
    </ligand>
</feature>
<evidence type="ECO:0000256" key="16">
    <source>
        <dbReference type="ARBA" id="ARBA00023285"/>
    </source>
</evidence>
<dbReference type="GO" id="GO:0032259">
    <property type="term" value="P:methylation"/>
    <property type="evidence" value="ECO:0007669"/>
    <property type="project" value="UniProtKB-KW"/>
</dbReference>
<dbReference type="SUPFAM" id="SSF51717">
    <property type="entry name" value="Dihydropteroate synthetase-like"/>
    <property type="match status" value="1"/>
</dbReference>
<keyword evidence="9" id="KW-0028">Amino-acid biosynthesis</keyword>
<dbReference type="InterPro" id="IPR011005">
    <property type="entry name" value="Dihydropteroate_synth-like_sf"/>
</dbReference>
<dbReference type="Pfam" id="PF00809">
    <property type="entry name" value="Pterin_bind"/>
    <property type="match status" value="1"/>
</dbReference>